<dbReference type="OrthoDB" id="819294at2"/>
<evidence type="ECO:0000313" key="1">
    <source>
        <dbReference type="EMBL" id="EAZ80299.1"/>
    </source>
</evidence>
<dbReference type="HOGENOM" id="CLU_693777_0_0_10"/>
<keyword evidence="2" id="KW-1185">Reference proteome</keyword>
<organism evidence="1 2">
    <name type="scientific">Algoriphagus machipongonensis</name>
    <dbReference type="NCBI Taxonomy" id="388413"/>
    <lineage>
        <taxon>Bacteria</taxon>
        <taxon>Pseudomonadati</taxon>
        <taxon>Bacteroidota</taxon>
        <taxon>Cytophagia</taxon>
        <taxon>Cytophagales</taxon>
        <taxon>Cyclobacteriaceae</taxon>
        <taxon>Algoriphagus</taxon>
    </lineage>
</organism>
<comment type="caution">
    <text evidence="1">The sequence shown here is derived from an EMBL/GenBank/DDBJ whole genome shotgun (WGS) entry which is preliminary data.</text>
</comment>
<dbReference type="SUPFAM" id="SSF63825">
    <property type="entry name" value="YWTD domain"/>
    <property type="match status" value="1"/>
</dbReference>
<reference evidence="1 2" key="1">
    <citation type="journal article" date="2011" name="J. Bacteriol.">
        <title>Complete genome sequence of Algoriphagus sp. PR1, bacterial prey of a colony-forming choanoflagellate.</title>
        <authorList>
            <person name="Alegado R.A."/>
            <person name="Ferriera S."/>
            <person name="Nusbaum C."/>
            <person name="Young S.K."/>
            <person name="Zeng Q."/>
            <person name="Imamovic A."/>
            <person name="Fairclough S.R."/>
            <person name="King N."/>
        </authorList>
    </citation>
    <scope>NUCLEOTIDE SEQUENCE [LARGE SCALE GENOMIC DNA]</scope>
    <source>
        <strain evidence="1 2">PR1</strain>
    </source>
</reference>
<gene>
    <name evidence="1" type="ORF">ALPR1_05235</name>
</gene>
<dbReference type="EMBL" id="AAXU02000001">
    <property type="protein sequence ID" value="EAZ80299.1"/>
    <property type="molecule type" value="Genomic_DNA"/>
</dbReference>
<accession>A3HYG3</accession>
<dbReference type="Proteomes" id="UP000003919">
    <property type="component" value="Unassembled WGS sequence"/>
</dbReference>
<name>A3HYG3_9BACT</name>
<sequence>MNTFIKSFSFLILIALFSCSESKKEEISKKADYTWEVKDSVDLEFLGNPLIADVSPDGSNLLFYDYASKGIIVTDGKGNIKSQFSKTEDTPDAYGFMMEIPGFYQSDQLVVVGMKGVFIYDLDGNMIQKLDHPESLGGAGFMSFPGKHTETTKLNGKDFLLSKSVRMHDSFAGESKFYDSFRALELINPESEELTEIVPFEEGSMFLNGTGYYESDYSPAFTSKNGKLYISLGAEQKLNVYNLSETAVELDTVISFTIPGFQELEPKDFAQFAEGTITINGGTPAIRNIHLTEGKILLHYYPGHDPAKISEAEALWEQGKSEEAEALYKKLESELNQGVLIFDENTLALEQNLMLPEYINKDGFVSAGGYLWMEKEKDEEVEEDFLRIYKMKLVENE</sequence>
<dbReference type="AlphaFoldDB" id="A3HYG3"/>
<proteinExistence type="predicted"/>
<dbReference type="STRING" id="388413.ALPR1_05235"/>
<evidence type="ECO:0008006" key="3">
    <source>
        <dbReference type="Google" id="ProtNLM"/>
    </source>
</evidence>
<dbReference type="PROSITE" id="PS51257">
    <property type="entry name" value="PROKAR_LIPOPROTEIN"/>
    <property type="match status" value="1"/>
</dbReference>
<protein>
    <recommendedName>
        <fullName evidence="3">Lipoprotein</fullName>
    </recommendedName>
</protein>
<evidence type="ECO:0000313" key="2">
    <source>
        <dbReference type="Proteomes" id="UP000003919"/>
    </source>
</evidence>
<dbReference type="RefSeq" id="WP_008198883.1">
    <property type="nucleotide sequence ID" value="NZ_CM001023.1"/>
</dbReference>